<dbReference type="Proteomes" id="UP000225706">
    <property type="component" value="Unassembled WGS sequence"/>
</dbReference>
<dbReference type="SUPFAM" id="SSF52833">
    <property type="entry name" value="Thioredoxin-like"/>
    <property type="match status" value="1"/>
</dbReference>
<dbReference type="PANTHER" id="PTHR11571:SF150">
    <property type="entry name" value="GLUTATHIONE S-TRANSFERASE"/>
    <property type="match status" value="1"/>
</dbReference>
<dbReference type="InterPro" id="IPR036282">
    <property type="entry name" value="Glutathione-S-Trfase_C_sf"/>
</dbReference>
<dbReference type="InterPro" id="IPR050213">
    <property type="entry name" value="GST_superfamily"/>
</dbReference>
<dbReference type="InterPro" id="IPR010987">
    <property type="entry name" value="Glutathione-S-Trfase_C-like"/>
</dbReference>
<dbReference type="PROSITE" id="PS50404">
    <property type="entry name" value="GST_NTER"/>
    <property type="match status" value="1"/>
</dbReference>
<evidence type="ECO:0000313" key="4">
    <source>
        <dbReference type="Proteomes" id="UP000225706"/>
    </source>
</evidence>
<dbReference type="CDD" id="cd03192">
    <property type="entry name" value="GST_C_Sigma_like"/>
    <property type="match status" value="1"/>
</dbReference>
<dbReference type="OrthoDB" id="5947290at2759"/>
<dbReference type="InterPro" id="IPR036249">
    <property type="entry name" value="Thioredoxin-like_sf"/>
</dbReference>
<dbReference type="FunFam" id="1.20.1050.10:FF:000030">
    <property type="entry name" value="Glutathione S-transferase S1"/>
    <property type="match status" value="1"/>
</dbReference>
<name>A0A2B4RIS4_STYPI</name>
<keyword evidence="3" id="KW-0808">Transferase</keyword>
<dbReference type="SUPFAM" id="SSF47616">
    <property type="entry name" value="GST C-terminal domain-like"/>
    <property type="match status" value="1"/>
</dbReference>
<accession>A0A2B4RIS4</accession>
<reference evidence="4" key="1">
    <citation type="journal article" date="2017" name="bioRxiv">
        <title>Comparative analysis of the genomes of Stylophora pistillata and Acropora digitifera provides evidence for extensive differences between species of corals.</title>
        <authorList>
            <person name="Voolstra C.R."/>
            <person name="Li Y."/>
            <person name="Liew Y.J."/>
            <person name="Baumgarten S."/>
            <person name="Zoccola D."/>
            <person name="Flot J.-F."/>
            <person name="Tambutte S."/>
            <person name="Allemand D."/>
            <person name="Aranda M."/>
        </authorList>
    </citation>
    <scope>NUCLEOTIDE SEQUENCE [LARGE SCALE GENOMIC DNA]</scope>
</reference>
<keyword evidence="4" id="KW-1185">Reference proteome</keyword>
<protein>
    <submittedName>
        <fullName evidence="3">Glutathione S-transferase 1</fullName>
    </submittedName>
</protein>
<comment type="caution">
    <text evidence="3">The sequence shown here is derived from an EMBL/GenBank/DDBJ whole genome shotgun (WGS) entry which is preliminary data.</text>
</comment>
<dbReference type="PANTHER" id="PTHR11571">
    <property type="entry name" value="GLUTATHIONE S-TRANSFERASE"/>
    <property type="match status" value="1"/>
</dbReference>
<proteinExistence type="predicted"/>
<dbReference type="STRING" id="50429.A0A2B4RIS4"/>
<feature type="domain" description="GST N-terminal" evidence="1">
    <location>
        <begin position="2"/>
        <end position="81"/>
    </location>
</feature>
<dbReference type="Pfam" id="PF02798">
    <property type="entry name" value="GST_N"/>
    <property type="match status" value="1"/>
</dbReference>
<dbReference type="InterPro" id="IPR004045">
    <property type="entry name" value="Glutathione_S-Trfase_N"/>
</dbReference>
<dbReference type="SFLD" id="SFLDS00019">
    <property type="entry name" value="Glutathione_Transferase_(cytos"/>
    <property type="match status" value="1"/>
</dbReference>
<evidence type="ECO:0000313" key="3">
    <source>
        <dbReference type="EMBL" id="PFX16268.1"/>
    </source>
</evidence>
<sequence>MPSYKLTYFDIRGRGEVVRLIFKAAEVEFEDKRVKFEEWGALKASTEFPFGQLPVLEVDGVVLAQSFSIARFLGNEFGLAPLTNLDKAKADMIVDGVADLTEKHASAFFEKDPTRKAKLEEQAKAATPGILACFEKLLKANKEGKGFFVGDKQTYADIVFFNMINSLFAQGKMEVPALVKDFPLLVAHYERVMAIPNIKKWLETRPESAM</sequence>
<dbReference type="InterPro" id="IPR004046">
    <property type="entry name" value="GST_C"/>
</dbReference>
<organism evidence="3 4">
    <name type="scientific">Stylophora pistillata</name>
    <name type="common">Smooth cauliflower coral</name>
    <dbReference type="NCBI Taxonomy" id="50429"/>
    <lineage>
        <taxon>Eukaryota</taxon>
        <taxon>Metazoa</taxon>
        <taxon>Cnidaria</taxon>
        <taxon>Anthozoa</taxon>
        <taxon>Hexacorallia</taxon>
        <taxon>Scleractinia</taxon>
        <taxon>Astrocoeniina</taxon>
        <taxon>Pocilloporidae</taxon>
        <taxon>Stylophora</taxon>
    </lineage>
</organism>
<dbReference type="GO" id="GO:0004364">
    <property type="term" value="F:glutathione transferase activity"/>
    <property type="evidence" value="ECO:0007669"/>
    <property type="project" value="TreeGrafter"/>
</dbReference>
<dbReference type="CDD" id="cd03039">
    <property type="entry name" value="GST_N_Sigma_like"/>
    <property type="match status" value="1"/>
</dbReference>
<dbReference type="EMBL" id="LSMT01000560">
    <property type="protein sequence ID" value="PFX16268.1"/>
    <property type="molecule type" value="Genomic_DNA"/>
</dbReference>
<dbReference type="Gene3D" id="1.20.1050.130">
    <property type="match status" value="1"/>
</dbReference>
<dbReference type="PROSITE" id="PS50405">
    <property type="entry name" value="GST_CTER"/>
    <property type="match status" value="1"/>
</dbReference>
<evidence type="ECO:0000259" key="1">
    <source>
        <dbReference type="PROSITE" id="PS50404"/>
    </source>
</evidence>
<gene>
    <name evidence="3" type="primary">GST1</name>
    <name evidence="3" type="ORF">AWC38_SpisGene19475</name>
</gene>
<dbReference type="GO" id="GO:0006749">
    <property type="term" value="P:glutathione metabolic process"/>
    <property type="evidence" value="ECO:0007669"/>
    <property type="project" value="TreeGrafter"/>
</dbReference>
<dbReference type="FunFam" id="3.40.30.10:FF:000258">
    <property type="entry name" value="Glutathione S-transferase"/>
    <property type="match status" value="1"/>
</dbReference>
<dbReference type="InterPro" id="IPR040079">
    <property type="entry name" value="Glutathione_S-Trfase"/>
</dbReference>
<feature type="domain" description="GST C-terminal" evidence="2">
    <location>
        <begin position="83"/>
        <end position="210"/>
    </location>
</feature>
<dbReference type="SFLD" id="SFLDG00363">
    <property type="entry name" value="AMPS_(cytGST):_Alpha-__Mu-__Pi"/>
    <property type="match status" value="1"/>
</dbReference>
<evidence type="ECO:0000259" key="2">
    <source>
        <dbReference type="PROSITE" id="PS50405"/>
    </source>
</evidence>
<dbReference type="SFLD" id="SFLDG01205">
    <property type="entry name" value="AMPS.1"/>
    <property type="match status" value="1"/>
</dbReference>
<dbReference type="AlphaFoldDB" id="A0A2B4RIS4"/>
<dbReference type="Pfam" id="PF14497">
    <property type="entry name" value="GST_C_3"/>
    <property type="match status" value="1"/>
</dbReference>